<dbReference type="Pfam" id="PF22785">
    <property type="entry name" value="Tc-R-P"/>
    <property type="match status" value="1"/>
</dbReference>
<dbReference type="SUPFAM" id="SSF52799">
    <property type="entry name" value="(Phosphotyrosine protein) phosphatases II"/>
    <property type="match status" value="1"/>
</dbReference>
<dbReference type="CDD" id="cd14500">
    <property type="entry name" value="PTP-IVa"/>
    <property type="match status" value="1"/>
</dbReference>
<evidence type="ECO:0000313" key="6">
    <source>
        <dbReference type="RefSeq" id="XP_026759118.1"/>
    </source>
</evidence>
<keyword evidence="3" id="KW-1185">Reference proteome</keyword>
<gene>
    <name evidence="4 5 6 7" type="primary">LOC113518408</name>
</gene>
<dbReference type="SMART" id="SM00404">
    <property type="entry name" value="PTPc_motif"/>
    <property type="match status" value="1"/>
</dbReference>
<evidence type="ECO:0000259" key="2">
    <source>
        <dbReference type="PROSITE" id="PS50056"/>
    </source>
</evidence>
<accession>A0A6J1WU41</accession>
<sequence length="170" mass="19345">MKQKDIRPAPSLIEYKNMRFLITDRPTDISVQAYLQELKKHNVCIVVRVCEPSYNISPLKAEGIEVRDLAYDDGTFPPLNVVEEWFEILRDKAQNKPEAAVAVHCVAGLGRAPVMVAIALIELGMKYEEAVETIRDQRRGAINAKQLSYLEKYRPKSRLKKNGKNNCCVQ</sequence>
<dbReference type="GeneID" id="113518408"/>
<dbReference type="InterPro" id="IPR029021">
    <property type="entry name" value="Prot-tyrosine_phosphatase-like"/>
</dbReference>
<dbReference type="RefSeq" id="XP_026759117.1">
    <property type="nucleotide sequence ID" value="XM_026903316.2"/>
</dbReference>
<dbReference type="InterPro" id="IPR000387">
    <property type="entry name" value="Tyr_Pase_dom"/>
</dbReference>
<dbReference type="FunFam" id="3.90.190.10:FF:000081">
    <property type="entry name" value="Tyrosine phosphatase type IVA"/>
    <property type="match status" value="1"/>
</dbReference>
<dbReference type="RefSeq" id="XP_026759118.1">
    <property type="nucleotide sequence ID" value="XM_026903317.2"/>
</dbReference>
<dbReference type="AlphaFoldDB" id="A0A6J1WU41"/>
<dbReference type="OrthoDB" id="5632at2759"/>
<name>A0A6J1WU41_GALME</name>
<dbReference type="Proteomes" id="UP001652740">
    <property type="component" value="Unplaced"/>
</dbReference>
<evidence type="ECO:0000313" key="7">
    <source>
        <dbReference type="RefSeq" id="XP_031769218.1"/>
    </source>
</evidence>
<reference evidence="4 5" key="1">
    <citation type="submission" date="2025-04" db="UniProtKB">
        <authorList>
            <consortium name="RefSeq"/>
        </authorList>
    </citation>
    <scope>IDENTIFICATION</scope>
    <source>
        <tissue evidence="4 5">Whole adult</tissue>
    </source>
</reference>
<protein>
    <submittedName>
        <fullName evidence="4 5">Protein tyrosine phosphatase type IVA 3</fullName>
    </submittedName>
</protein>
<evidence type="ECO:0000313" key="3">
    <source>
        <dbReference type="Proteomes" id="UP001652740"/>
    </source>
</evidence>
<evidence type="ECO:0000259" key="1">
    <source>
        <dbReference type="PROSITE" id="PS50054"/>
    </source>
</evidence>
<dbReference type="InterPro" id="IPR020422">
    <property type="entry name" value="TYR_PHOSPHATASE_DUAL_dom"/>
</dbReference>
<dbReference type="PROSITE" id="PS50056">
    <property type="entry name" value="TYR_PHOSPHATASE_2"/>
    <property type="match status" value="1"/>
</dbReference>
<dbReference type="KEGG" id="gmw:113518408"/>
<evidence type="ECO:0000313" key="5">
    <source>
        <dbReference type="RefSeq" id="XP_026759117.1"/>
    </source>
</evidence>
<dbReference type="Gene3D" id="3.90.190.10">
    <property type="entry name" value="Protein tyrosine phosphatase superfamily"/>
    <property type="match status" value="1"/>
</dbReference>
<dbReference type="InterPro" id="IPR003595">
    <property type="entry name" value="Tyr_Pase_cat"/>
</dbReference>
<proteinExistence type="predicted"/>
<dbReference type="RefSeq" id="XP_031769218.1">
    <property type="nucleotide sequence ID" value="XM_031913358.1"/>
</dbReference>
<dbReference type="RefSeq" id="XP_026759116.1">
    <property type="nucleotide sequence ID" value="XM_026903315.2"/>
</dbReference>
<dbReference type="CTD" id="34952"/>
<dbReference type="InterPro" id="IPR050561">
    <property type="entry name" value="PTP"/>
</dbReference>
<evidence type="ECO:0000313" key="4">
    <source>
        <dbReference type="RefSeq" id="XP_026759116.1"/>
    </source>
</evidence>
<dbReference type="PANTHER" id="PTHR23339">
    <property type="entry name" value="TYROSINE SPECIFIC PROTEIN PHOSPHATASE AND DUAL SPECIFICITY PROTEIN PHOSPHATASE"/>
    <property type="match status" value="1"/>
</dbReference>
<feature type="domain" description="Tyrosine specific protein phosphatases" evidence="2">
    <location>
        <begin position="83"/>
        <end position="149"/>
    </location>
</feature>
<organism evidence="3 5">
    <name type="scientific">Galleria mellonella</name>
    <name type="common">Greater wax moth</name>
    <dbReference type="NCBI Taxonomy" id="7137"/>
    <lineage>
        <taxon>Eukaryota</taxon>
        <taxon>Metazoa</taxon>
        <taxon>Ecdysozoa</taxon>
        <taxon>Arthropoda</taxon>
        <taxon>Hexapoda</taxon>
        <taxon>Insecta</taxon>
        <taxon>Pterygota</taxon>
        <taxon>Neoptera</taxon>
        <taxon>Endopterygota</taxon>
        <taxon>Lepidoptera</taxon>
        <taxon>Glossata</taxon>
        <taxon>Ditrysia</taxon>
        <taxon>Pyraloidea</taxon>
        <taxon>Pyralidae</taxon>
        <taxon>Galleriinae</taxon>
        <taxon>Galleria</taxon>
    </lineage>
</organism>
<dbReference type="PROSITE" id="PS50054">
    <property type="entry name" value="TYR_PHOSPHATASE_DUAL"/>
    <property type="match status" value="1"/>
</dbReference>
<feature type="domain" description="Tyrosine-protein phosphatase" evidence="1">
    <location>
        <begin position="9"/>
        <end position="162"/>
    </location>
</feature>